<dbReference type="SUPFAM" id="SSF53098">
    <property type="entry name" value="Ribonuclease H-like"/>
    <property type="match status" value="1"/>
</dbReference>
<evidence type="ECO:0000259" key="4">
    <source>
        <dbReference type="SMART" id="SM00479"/>
    </source>
</evidence>
<keyword evidence="2" id="KW-0378">Hydrolase</keyword>
<evidence type="ECO:0000256" key="2">
    <source>
        <dbReference type="ARBA" id="ARBA00022801"/>
    </source>
</evidence>
<reference evidence="5 6" key="1">
    <citation type="submission" date="2018-03" db="EMBL/GenBank/DDBJ databases">
        <title>Cross-interface Injection: A General Nanoliter Liquid Handling Method Applied to Single Cells Genome Amplification Automated Nanoliter Liquid Handling Applied to Single Cell Multiple Displacement Amplification.</title>
        <authorList>
            <person name="Yun J."/>
            <person name="Xu P."/>
            <person name="Xu J."/>
            <person name="Dai X."/>
            <person name="Wang Y."/>
            <person name="Zheng X."/>
            <person name="Cao C."/>
            <person name="Yi Q."/>
            <person name="Zhu Y."/>
            <person name="Wang L."/>
            <person name="Dong Z."/>
            <person name="Huang Y."/>
            <person name="Huang L."/>
            <person name="Du W."/>
        </authorList>
    </citation>
    <scope>NUCLEOTIDE SEQUENCE [LARGE SCALE GENOMIC DNA]</scope>
    <source>
        <strain evidence="5 6">Z-E1-2</strain>
    </source>
</reference>
<dbReference type="AlphaFoldDB" id="A0A2T4CNB8"/>
<organism evidence="5 6">
    <name type="scientific">Pseudidiomarina aestuarii</name>
    <dbReference type="NCBI Taxonomy" id="624146"/>
    <lineage>
        <taxon>Bacteria</taxon>
        <taxon>Pseudomonadati</taxon>
        <taxon>Pseudomonadota</taxon>
        <taxon>Gammaproteobacteria</taxon>
        <taxon>Alteromonadales</taxon>
        <taxon>Idiomarinaceae</taxon>
        <taxon>Pseudidiomarina</taxon>
    </lineage>
</organism>
<dbReference type="Pfam" id="PF00929">
    <property type="entry name" value="RNase_T"/>
    <property type="match status" value="1"/>
</dbReference>
<dbReference type="InterPro" id="IPR036397">
    <property type="entry name" value="RNaseH_sf"/>
</dbReference>
<dbReference type="GO" id="GO:0003676">
    <property type="term" value="F:nucleic acid binding"/>
    <property type="evidence" value="ECO:0007669"/>
    <property type="project" value="InterPro"/>
</dbReference>
<keyword evidence="1" id="KW-0540">Nuclease</keyword>
<accession>A0A2T4CNB8</accession>
<dbReference type="SMART" id="SM00479">
    <property type="entry name" value="EXOIII"/>
    <property type="match status" value="1"/>
</dbReference>
<dbReference type="EMBL" id="PYVS01000019">
    <property type="protein sequence ID" value="PTB83046.1"/>
    <property type="molecule type" value="Genomic_DNA"/>
</dbReference>
<dbReference type="InterPro" id="IPR013520">
    <property type="entry name" value="Ribonucl_H"/>
</dbReference>
<dbReference type="Proteomes" id="UP000243022">
    <property type="component" value="Unassembled WGS sequence"/>
</dbReference>
<evidence type="ECO:0000256" key="3">
    <source>
        <dbReference type="ARBA" id="ARBA00022839"/>
    </source>
</evidence>
<evidence type="ECO:0000256" key="1">
    <source>
        <dbReference type="ARBA" id="ARBA00022722"/>
    </source>
</evidence>
<dbReference type="PANTHER" id="PTHR30231">
    <property type="entry name" value="DNA POLYMERASE III SUBUNIT EPSILON"/>
    <property type="match status" value="1"/>
</dbReference>
<protein>
    <submittedName>
        <fullName evidence="5">3'-5' exonuclease</fullName>
    </submittedName>
</protein>
<dbReference type="GO" id="GO:0008408">
    <property type="term" value="F:3'-5' exonuclease activity"/>
    <property type="evidence" value="ECO:0007669"/>
    <property type="project" value="TreeGrafter"/>
</dbReference>
<sequence>MSAGRCDEVRAVRLMAWTQALQRWWQRRQLLNQQWTDARYVVVDIETSGLDVNQDVMLAIAWIEVRPPCLEYQSARYFVLDSAADTSHDLKQSPVVHGLVQRDFNESTDSRPVLQELAQVLEGAILVCHHTHLDWQFLQVAARDHGMKLSPLGWFDTLQFELRRLRNQQHHIPRGSLTLAAARGRYRLPDYHAHHAFNDAVACAELMLAQGYQYAGSAKASVKNLLQVGRVRL</sequence>
<evidence type="ECO:0000313" key="5">
    <source>
        <dbReference type="EMBL" id="PTB83046.1"/>
    </source>
</evidence>
<comment type="caution">
    <text evidence="5">The sequence shown here is derived from an EMBL/GenBank/DDBJ whole genome shotgun (WGS) entry which is preliminary data.</text>
</comment>
<dbReference type="CDD" id="cd06127">
    <property type="entry name" value="DEDDh"/>
    <property type="match status" value="1"/>
</dbReference>
<evidence type="ECO:0000313" key="6">
    <source>
        <dbReference type="Proteomes" id="UP000243022"/>
    </source>
</evidence>
<dbReference type="InterPro" id="IPR012337">
    <property type="entry name" value="RNaseH-like_sf"/>
</dbReference>
<feature type="domain" description="Exonuclease" evidence="4">
    <location>
        <begin position="39"/>
        <end position="216"/>
    </location>
</feature>
<dbReference type="GO" id="GO:0005829">
    <property type="term" value="C:cytosol"/>
    <property type="evidence" value="ECO:0007669"/>
    <property type="project" value="TreeGrafter"/>
</dbReference>
<gene>
    <name evidence="5" type="ORF">C9986_01520</name>
</gene>
<name>A0A2T4CNB8_9GAMM</name>
<dbReference type="PANTHER" id="PTHR30231:SF4">
    <property type="entry name" value="PROTEIN NEN2"/>
    <property type="match status" value="1"/>
</dbReference>
<dbReference type="Gene3D" id="3.30.420.10">
    <property type="entry name" value="Ribonuclease H-like superfamily/Ribonuclease H"/>
    <property type="match status" value="1"/>
</dbReference>
<dbReference type="GO" id="GO:0006259">
    <property type="term" value="P:DNA metabolic process"/>
    <property type="evidence" value="ECO:0007669"/>
    <property type="project" value="UniProtKB-ARBA"/>
</dbReference>
<proteinExistence type="predicted"/>
<keyword evidence="3 5" id="KW-0269">Exonuclease</keyword>